<evidence type="ECO:0000313" key="4">
    <source>
        <dbReference type="Proteomes" id="UP000017127"/>
    </source>
</evidence>
<dbReference type="AlphaFoldDB" id="U7QLS9"/>
<evidence type="ECO:0000313" key="3">
    <source>
        <dbReference type="EMBL" id="ERT08843.1"/>
    </source>
</evidence>
<evidence type="ECO:0000256" key="2">
    <source>
        <dbReference type="SAM" id="SignalP"/>
    </source>
</evidence>
<gene>
    <name evidence="3" type="ORF">M595_1174</name>
</gene>
<organism evidence="3 4">
    <name type="scientific">Lyngbya aestuarii BL J</name>
    <dbReference type="NCBI Taxonomy" id="1348334"/>
    <lineage>
        <taxon>Bacteria</taxon>
        <taxon>Bacillati</taxon>
        <taxon>Cyanobacteriota</taxon>
        <taxon>Cyanophyceae</taxon>
        <taxon>Oscillatoriophycideae</taxon>
        <taxon>Oscillatoriales</taxon>
        <taxon>Microcoleaceae</taxon>
        <taxon>Lyngbya</taxon>
    </lineage>
</organism>
<dbReference type="EMBL" id="AUZM01000007">
    <property type="protein sequence ID" value="ERT08843.1"/>
    <property type="molecule type" value="Genomic_DNA"/>
</dbReference>
<evidence type="ECO:0008006" key="5">
    <source>
        <dbReference type="Google" id="ProtNLM"/>
    </source>
</evidence>
<protein>
    <recommendedName>
        <fullName evidence="5">DUF928 domain-containing protein</fullName>
    </recommendedName>
</protein>
<evidence type="ECO:0000256" key="1">
    <source>
        <dbReference type="SAM" id="MobiDB-lite"/>
    </source>
</evidence>
<dbReference type="Pfam" id="PF06051">
    <property type="entry name" value="DUF928"/>
    <property type="match status" value="1"/>
</dbReference>
<proteinExistence type="predicted"/>
<sequence>MLGFVSLVLIKSIPVYAQPIQSVASTYNSTYDIQIHFQHPRATSDVADNGKPEAEGTGTRGGNQYLTTQIPLTVITGQSSSLSLTASSHPTFFVYVPYTSTEVSYGVFSLYDQQTKQEVWNVVFQLPQHPGIVSIPTPQHEKPLEVGKNYRWFFELNCVNNNITYQEPMMVRGKVKRVSSEGLEAELSIATPLEKVAIYAKQGLWYDAIGQLATLQQSYPQNSQLKTLWVELLKASNHEQLKPIYQESLVGDITLNL</sequence>
<keyword evidence="4" id="KW-1185">Reference proteome</keyword>
<comment type="caution">
    <text evidence="3">The sequence shown here is derived from an EMBL/GenBank/DDBJ whole genome shotgun (WGS) entry which is preliminary data.</text>
</comment>
<feature type="region of interest" description="Disordered" evidence="1">
    <location>
        <begin position="42"/>
        <end position="62"/>
    </location>
</feature>
<name>U7QLS9_9CYAN</name>
<dbReference type="Proteomes" id="UP000017127">
    <property type="component" value="Unassembled WGS sequence"/>
</dbReference>
<keyword evidence="2" id="KW-0732">Signal</keyword>
<dbReference type="InterPro" id="IPR010328">
    <property type="entry name" value="DUF928"/>
</dbReference>
<accession>U7QLS9</accession>
<reference evidence="3 4" key="1">
    <citation type="journal article" date="2013" name="Front. Microbiol.">
        <title>Comparative genomic analyses of the cyanobacterium, Lyngbya aestuarii BL J, a powerful hydrogen producer.</title>
        <authorList>
            <person name="Kothari A."/>
            <person name="Vaughn M."/>
            <person name="Garcia-Pichel F."/>
        </authorList>
    </citation>
    <scope>NUCLEOTIDE SEQUENCE [LARGE SCALE GENOMIC DNA]</scope>
    <source>
        <strain evidence="3 4">BL J</strain>
    </source>
</reference>
<feature type="chain" id="PRO_5004687731" description="DUF928 domain-containing protein" evidence="2">
    <location>
        <begin position="18"/>
        <end position="257"/>
    </location>
</feature>
<feature type="signal peptide" evidence="2">
    <location>
        <begin position="1"/>
        <end position="17"/>
    </location>
</feature>